<proteinExistence type="predicted"/>
<organism evidence="1 2">
    <name type="scientific">Acinetobacter vivianii</name>
    <dbReference type="NCBI Taxonomy" id="1776742"/>
    <lineage>
        <taxon>Bacteria</taxon>
        <taxon>Pseudomonadati</taxon>
        <taxon>Pseudomonadota</taxon>
        <taxon>Gammaproteobacteria</taxon>
        <taxon>Moraxellales</taxon>
        <taxon>Moraxellaceae</taxon>
        <taxon>Acinetobacter</taxon>
    </lineage>
</organism>
<dbReference type="Proteomes" id="UP000013173">
    <property type="component" value="Unassembled WGS sequence"/>
</dbReference>
<dbReference type="AlphaFoldDB" id="N9NGH6"/>
<name>N9NGH6_9GAMM</name>
<dbReference type="RefSeq" id="WP_005259487.1">
    <property type="nucleotide sequence ID" value="NZ_BMDR01000002.1"/>
</dbReference>
<dbReference type="EMBL" id="APRW01000014">
    <property type="protein sequence ID" value="ENX20174.1"/>
    <property type="molecule type" value="Genomic_DNA"/>
</dbReference>
<keyword evidence="2" id="KW-1185">Reference proteome</keyword>
<dbReference type="HOGENOM" id="CLU_127479_0_0_6"/>
<comment type="caution">
    <text evidence="1">The sequence shown here is derived from an EMBL/GenBank/DDBJ whole genome shotgun (WGS) entry which is preliminary data.</text>
</comment>
<dbReference type="InterPro" id="IPR057700">
    <property type="entry name" value="DUF7940"/>
</dbReference>
<gene>
    <name evidence="1" type="ORF">F892_03097</name>
</gene>
<evidence type="ECO:0000313" key="1">
    <source>
        <dbReference type="EMBL" id="ENX20174.1"/>
    </source>
</evidence>
<evidence type="ECO:0000313" key="2">
    <source>
        <dbReference type="Proteomes" id="UP000013173"/>
    </source>
</evidence>
<dbReference type="PATRIC" id="fig|1217706.3.peg.3013"/>
<protein>
    <submittedName>
        <fullName evidence="1">Uncharacterized protein</fullName>
    </submittedName>
</protein>
<dbReference type="GeneID" id="303685518"/>
<sequence>MAKKIKRPIRPLLQLKRVEKHIAENKHMSGLISNLYNEQSGKLDYSWKDGYSTGVKDTEGLYKPQIKEKDAKLLEQAVKHQKSITKLKSELEAKESTNQIAMVQGETLKTGFLVPNWKHGWKWISTWLFALIGYIQLYGIPPELLQLLPGSTQPQITALLAVMGFAFRFVNQSKPTSLEPLPEDKGGA</sequence>
<dbReference type="Pfam" id="PF25612">
    <property type="entry name" value="DUF7940"/>
    <property type="match status" value="1"/>
</dbReference>
<reference evidence="1 2" key="1">
    <citation type="submission" date="2013-02" db="EMBL/GenBank/DDBJ databases">
        <title>The Genome Sequence of Acinetobacter sp. NIPH 2168.</title>
        <authorList>
            <consortium name="The Broad Institute Genome Sequencing Platform"/>
            <consortium name="The Broad Institute Genome Sequencing Center for Infectious Disease"/>
            <person name="Cerqueira G."/>
            <person name="Feldgarden M."/>
            <person name="Courvalin P."/>
            <person name="Perichon B."/>
            <person name="Grillot-Courvalin C."/>
            <person name="Clermont D."/>
            <person name="Rocha E."/>
            <person name="Yoon E.-J."/>
            <person name="Nemec A."/>
            <person name="Walker B."/>
            <person name="Young S.K."/>
            <person name="Zeng Q."/>
            <person name="Gargeya S."/>
            <person name="Fitzgerald M."/>
            <person name="Haas B."/>
            <person name="Abouelleil A."/>
            <person name="Alvarado L."/>
            <person name="Arachchi H.M."/>
            <person name="Berlin A.M."/>
            <person name="Chapman S.B."/>
            <person name="Dewar J."/>
            <person name="Goldberg J."/>
            <person name="Griggs A."/>
            <person name="Gujja S."/>
            <person name="Hansen M."/>
            <person name="Howarth C."/>
            <person name="Imamovic A."/>
            <person name="Larimer J."/>
            <person name="McCowan C."/>
            <person name="Murphy C."/>
            <person name="Neiman D."/>
            <person name="Pearson M."/>
            <person name="Priest M."/>
            <person name="Roberts A."/>
            <person name="Saif S."/>
            <person name="Shea T."/>
            <person name="Sisk P."/>
            <person name="Sykes S."/>
            <person name="Wortman J."/>
            <person name="Nusbaum C."/>
            <person name="Birren B."/>
        </authorList>
    </citation>
    <scope>NUCLEOTIDE SEQUENCE [LARGE SCALE GENOMIC DNA]</scope>
    <source>
        <strain evidence="1 2">NIPH 2168</strain>
    </source>
</reference>
<accession>N9NGH6</accession>